<evidence type="ECO:0000313" key="1">
    <source>
        <dbReference type="EMBL" id="KAJ1672852.1"/>
    </source>
</evidence>
<reference evidence="1" key="1">
    <citation type="submission" date="2022-06" db="EMBL/GenBank/DDBJ databases">
        <title>Phylogenomic reconstructions and comparative analyses of Kickxellomycotina fungi.</title>
        <authorList>
            <person name="Reynolds N.K."/>
            <person name="Stajich J.E."/>
            <person name="Barry K."/>
            <person name="Grigoriev I.V."/>
            <person name="Crous P."/>
            <person name="Smith M.E."/>
        </authorList>
    </citation>
    <scope>NUCLEOTIDE SEQUENCE</scope>
    <source>
        <strain evidence="1">RSA 2271</strain>
    </source>
</reference>
<comment type="caution">
    <text evidence="1">The sequence shown here is derived from an EMBL/GenBank/DDBJ whole genome shotgun (WGS) entry which is preliminary data.</text>
</comment>
<protein>
    <submittedName>
        <fullName evidence="1">Uncharacterized protein</fullName>
    </submittedName>
</protein>
<accession>A0ACC1HC54</accession>
<gene>
    <name evidence="1" type="ORF">EV182_006366</name>
</gene>
<keyword evidence="2" id="KW-1185">Reference proteome</keyword>
<proteinExistence type="predicted"/>
<name>A0ACC1HC54_9FUNG</name>
<dbReference type="EMBL" id="JAMZIH010007733">
    <property type="protein sequence ID" value="KAJ1672852.1"/>
    <property type="molecule type" value="Genomic_DNA"/>
</dbReference>
<feature type="non-terminal residue" evidence="1">
    <location>
        <position position="328"/>
    </location>
</feature>
<evidence type="ECO:0000313" key="2">
    <source>
        <dbReference type="Proteomes" id="UP001145114"/>
    </source>
</evidence>
<dbReference type="Proteomes" id="UP001145114">
    <property type="component" value="Unassembled WGS sequence"/>
</dbReference>
<sequence length="328" mass="36059">MSFEFPAPFFDSYTLHGGGDHRHQPDPSGARGIQFKVLAKPLANVFRVRGSQVRHRVERCIMKLVEKSADGGTGELRESPLDAGAEALSTDGPGECRLVIEIAQQAGVRKTYKLFYWDCEALHAQYDYTKCQNMWVASPRVISDWISHFQRKLEEVTMRLGSRSVKLCSWSSFEVAGGEGLFGRNAHERHPRGSVASKTKAGDATRALHTEMDISVDEFDTFEVSPRAPITDDAQSAGSAVERDMIELGFSLHEFKSILLYAEAMAAPVEAYFDRGGAPIIFRVSCMQEPLVQPGNTRVQEGSAQITAQLILSTTSSGDTQAAGTETH</sequence>
<organism evidence="1 2">
    <name type="scientific">Spiromyces aspiralis</name>
    <dbReference type="NCBI Taxonomy" id="68401"/>
    <lineage>
        <taxon>Eukaryota</taxon>
        <taxon>Fungi</taxon>
        <taxon>Fungi incertae sedis</taxon>
        <taxon>Zoopagomycota</taxon>
        <taxon>Kickxellomycotina</taxon>
        <taxon>Kickxellomycetes</taxon>
        <taxon>Kickxellales</taxon>
        <taxon>Kickxellaceae</taxon>
        <taxon>Spiromyces</taxon>
    </lineage>
</organism>